<dbReference type="RefSeq" id="WP_267771694.1">
    <property type="nucleotide sequence ID" value="NZ_JAPNKE010000002.1"/>
</dbReference>
<evidence type="ECO:0000313" key="9">
    <source>
        <dbReference type="EMBL" id="MCY1009037.1"/>
    </source>
</evidence>
<dbReference type="SUPFAM" id="SSF88659">
    <property type="entry name" value="Sigma3 and sigma4 domains of RNA polymerase sigma factors"/>
    <property type="match status" value="1"/>
</dbReference>
<keyword evidence="3" id="KW-0731">Sigma factor</keyword>
<evidence type="ECO:0000313" key="10">
    <source>
        <dbReference type="Proteomes" id="UP001150924"/>
    </source>
</evidence>
<dbReference type="InterPro" id="IPR013324">
    <property type="entry name" value="RNA_pol_sigma_r3/r4-like"/>
</dbReference>
<dbReference type="Pfam" id="PF13490">
    <property type="entry name" value="zf-HC2"/>
    <property type="match status" value="1"/>
</dbReference>
<gene>
    <name evidence="9" type="ORF">OV079_26450</name>
</gene>
<feature type="domain" description="RNA polymerase sigma factor 70 region 4 type 2" evidence="7">
    <location>
        <begin position="120"/>
        <end position="167"/>
    </location>
</feature>
<dbReference type="GO" id="GO:0016987">
    <property type="term" value="F:sigma factor activity"/>
    <property type="evidence" value="ECO:0007669"/>
    <property type="project" value="UniProtKB-KW"/>
</dbReference>
<dbReference type="Gene3D" id="1.10.1740.10">
    <property type="match status" value="1"/>
</dbReference>
<name>A0A9X3ERZ6_9BACT</name>
<dbReference type="PANTHER" id="PTHR43133">
    <property type="entry name" value="RNA POLYMERASE ECF-TYPE SIGMA FACTO"/>
    <property type="match status" value="1"/>
</dbReference>
<protein>
    <submittedName>
        <fullName evidence="9">Sigma-70 family RNA polymerase sigma factor</fullName>
    </submittedName>
</protein>
<dbReference type="PANTHER" id="PTHR43133:SF8">
    <property type="entry name" value="RNA POLYMERASE SIGMA FACTOR HI_1459-RELATED"/>
    <property type="match status" value="1"/>
</dbReference>
<dbReference type="InterPro" id="IPR027383">
    <property type="entry name" value="Znf_put"/>
</dbReference>
<evidence type="ECO:0000259" key="8">
    <source>
        <dbReference type="Pfam" id="PF13490"/>
    </source>
</evidence>
<evidence type="ECO:0000256" key="3">
    <source>
        <dbReference type="ARBA" id="ARBA00023082"/>
    </source>
</evidence>
<evidence type="ECO:0000256" key="1">
    <source>
        <dbReference type="ARBA" id="ARBA00010641"/>
    </source>
</evidence>
<keyword evidence="4" id="KW-0238">DNA-binding</keyword>
<dbReference type="Pfam" id="PF08281">
    <property type="entry name" value="Sigma70_r4_2"/>
    <property type="match status" value="1"/>
</dbReference>
<evidence type="ECO:0000259" key="7">
    <source>
        <dbReference type="Pfam" id="PF08281"/>
    </source>
</evidence>
<keyword evidence="5" id="KW-0804">Transcription</keyword>
<dbReference type="InterPro" id="IPR036388">
    <property type="entry name" value="WH-like_DNA-bd_sf"/>
</dbReference>
<comment type="similarity">
    <text evidence="1">Belongs to the sigma-70 factor family. ECF subfamily.</text>
</comment>
<dbReference type="SUPFAM" id="SSF88946">
    <property type="entry name" value="Sigma2 domain of RNA polymerase sigma factors"/>
    <property type="match status" value="1"/>
</dbReference>
<evidence type="ECO:0000256" key="2">
    <source>
        <dbReference type="ARBA" id="ARBA00023015"/>
    </source>
</evidence>
<dbReference type="InterPro" id="IPR013325">
    <property type="entry name" value="RNA_pol_sigma_r2"/>
</dbReference>
<organism evidence="9 10">
    <name type="scientific">Nannocystis pusilla</name>
    <dbReference type="NCBI Taxonomy" id="889268"/>
    <lineage>
        <taxon>Bacteria</taxon>
        <taxon>Pseudomonadati</taxon>
        <taxon>Myxococcota</taxon>
        <taxon>Polyangia</taxon>
        <taxon>Nannocystales</taxon>
        <taxon>Nannocystaceae</taxon>
        <taxon>Nannocystis</taxon>
    </lineage>
</organism>
<dbReference type="GO" id="GO:0003677">
    <property type="term" value="F:DNA binding"/>
    <property type="evidence" value="ECO:0007669"/>
    <property type="project" value="UniProtKB-KW"/>
</dbReference>
<feature type="domain" description="RNA polymerase sigma-70 region 2" evidence="6">
    <location>
        <begin position="24"/>
        <end position="90"/>
    </location>
</feature>
<dbReference type="Gene3D" id="1.10.10.10">
    <property type="entry name" value="Winged helix-like DNA-binding domain superfamily/Winged helix DNA-binding domain"/>
    <property type="match status" value="1"/>
</dbReference>
<dbReference type="InterPro" id="IPR014284">
    <property type="entry name" value="RNA_pol_sigma-70_dom"/>
</dbReference>
<evidence type="ECO:0000256" key="4">
    <source>
        <dbReference type="ARBA" id="ARBA00023125"/>
    </source>
</evidence>
<evidence type="ECO:0000259" key="6">
    <source>
        <dbReference type="Pfam" id="PF04542"/>
    </source>
</evidence>
<dbReference type="Proteomes" id="UP001150924">
    <property type="component" value="Unassembled WGS sequence"/>
</dbReference>
<keyword evidence="2" id="KW-0805">Transcription regulation</keyword>
<accession>A0A9X3ERZ6</accession>
<dbReference type="CDD" id="cd06171">
    <property type="entry name" value="Sigma70_r4"/>
    <property type="match status" value="1"/>
</dbReference>
<evidence type="ECO:0000256" key="5">
    <source>
        <dbReference type="ARBA" id="ARBA00023163"/>
    </source>
</evidence>
<dbReference type="InterPro" id="IPR013249">
    <property type="entry name" value="RNA_pol_sigma70_r4_t2"/>
</dbReference>
<comment type="caution">
    <text evidence="9">The sequence shown here is derived from an EMBL/GenBank/DDBJ whole genome shotgun (WGS) entry which is preliminary data.</text>
</comment>
<dbReference type="GO" id="GO:0006352">
    <property type="term" value="P:DNA-templated transcription initiation"/>
    <property type="evidence" value="ECO:0007669"/>
    <property type="project" value="InterPro"/>
</dbReference>
<dbReference type="AlphaFoldDB" id="A0A9X3ERZ6"/>
<reference evidence="9" key="1">
    <citation type="submission" date="2022-11" db="EMBL/GenBank/DDBJ databases">
        <title>Minimal conservation of predation-associated metabolite biosynthetic gene clusters underscores biosynthetic potential of Myxococcota including descriptions for ten novel species: Archangium lansinium sp. nov., Myxococcus landrumus sp. nov., Nannocystis bai.</title>
        <authorList>
            <person name="Ahearne A."/>
            <person name="Stevens C."/>
            <person name="Phillips K."/>
        </authorList>
    </citation>
    <scope>NUCLEOTIDE SEQUENCE</scope>
    <source>
        <strain evidence="9">Na p29</strain>
    </source>
</reference>
<keyword evidence="10" id="KW-1185">Reference proteome</keyword>
<feature type="domain" description="Putative zinc-finger" evidence="8">
    <location>
        <begin position="184"/>
        <end position="218"/>
    </location>
</feature>
<dbReference type="EMBL" id="JAPNKE010000002">
    <property type="protein sequence ID" value="MCY1009037.1"/>
    <property type="molecule type" value="Genomic_DNA"/>
</dbReference>
<dbReference type="NCBIfam" id="TIGR02937">
    <property type="entry name" value="sigma70-ECF"/>
    <property type="match status" value="1"/>
</dbReference>
<dbReference type="InterPro" id="IPR039425">
    <property type="entry name" value="RNA_pol_sigma-70-like"/>
</dbReference>
<dbReference type="InterPro" id="IPR007627">
    <property type="entry name" value="RNA_pol_sigma70_r2"/>
</dbReference>
<sequence>MPEVPDEELVVALRDGELAAFDRLYVRYERRLYGYIRRIVGESAVADDLFQDVFLKVLRDRSYDPERGRFAPWLFAVARNACLMAQRSERSHASLRERAQVQLRPAEAAPPDVRVGEAARVQAAMAALPEAQRQLILLKQLGELSYREIAGLMGVAEGTIKSRLHAATQAFRRLLTEEAPPMKCEECDASLIDYAYDELAPEPRRAVTRHLAECAGCAVAYCRLRADLDGALQAAHEAPPPAVRERLRAAVEREFRPSWWRRGLALVQRPVPAYAVVAALVLPAALWLVRESGRDDVATSTSPRVRGYDAAAPPLIHRPIL</sequence>
<dbReference type="Pfam" id="PF04542">
    <property type="entry name" value="Sigma70_r2"/>
    <property type="match status" value="1"/>
</dbReference>
<proteinExistence type="inferred from homology"/>